<name>A0AAD9SD15_PHOAM</name>
<reference evidence="1" key="1">
    <citation type="submission" date="2023-06" db="EMBL/GenBank/DDBJ databases">
        <authorList>
            <person name="Noh H."/>
        </authorList>
    </citation>
    <scope>NUCLEOTIDE SEQUENCE</scope>
    <source>
        <strain evidence="1">DUCC20226</strain>
    </source>
</reference>
<dbReference type="EMBL" id="JAUJFL010000004">
    <property type="protein sequence ID" value="KAK2604515.1"/>
    <property type="molecule type" value="Genomic_DNA"/>
</dbReference>
<organism evidence="1 2">
    <name type="scientific">Phomopsis amygdali</name>
    <name type="common">Fusicoccum amygdali</name>
    <dbReference type="NCBI Taxonomy" id="1214568"/>
    <lineage>
        <taxon>Eukaryota</taxon>
        <taxon>Fungi</taxon>
        <taxon>Dikarya</taxon>
        <taxon>Ascomycota</taxon>
        <taxon>Pezizomycotina</taxon>
        <taxon>Sordariomycetes</taxon>
        <taxon>Sordariomycetidae</taxon>
        <taxon>Diaporthales</taxon>
        <taxon>Diaporthaceae</taxon>
        <taxon>Diaporthe</taxon>
    </lineage>
</organism>
<dbReference type="AlphaFoldDB" id="A0AAD9SD15"/>
<comment type="caution">
    <text evidence="1">The sequence shown here is derived from an EMBL/GenBank/DDBJ whole genome shotgun (WGS) entry which is preliminary data.</text>
</comment>
<accession>A0AAD9SD15</accession>
<proteinExistence type="predicted"/>
<sequence length="216" mass="25112">MEPQIRRENLASVFHPDDIVICKYNKSQPLSRLLEGDEQHYLTHGLWDRARRFAAYYYFKHVSALDYAPWCRDPQNVLRGASRMVLFDDDSWLVTRLTPQPALLDHPWLAGAVINKIYSAYMNWQRRDIALSSYGYAAASDGKPPRSRVRPPPADHHVVSVFENKEQTVFVIMEMDNEGEVIFYHDCLHCKTLACDQCMEVLENVAVFGREYTRVE</sequence>
<evidence type="ECO:0000313" key="2">
    <source>
        <dbReference type="Proteomes" id="UP001265746"/>
    </source>
</evidence>
<evidence type="ECO:0000313" key="1">
    <source>
        <dbReference type="EMBL" id="KAK2604515.1"/>
    </source>
</evidence>
<protein>
    <submittedName>
        <fullName evidence="1">Uncharacterized protein</fullName>
    </submittedName>
</protein>
<keyword evidence="2" id="KW-1185">Reference proteome</keyword>
<gene>
    <name evidence="1" type="ORF">N8I77_007439</name>
</gene>
<dbReference type="Proteomes" id="UP001265746">
    <property type="component" value="Unassembled WGS sequence"/>
</dbReference>